<name>E3N1D2_CAERE</name>
<dbReference type="eggNOG" id="KOG1075">
    <property type="taxonomic scope" value="Eukaryota"/>
</dbReference>
<evidence type="ECO:0000313" key="1">
    <source>
        <dbReference type="EMBL" id="EFO83292.1"/>
    </source>
</evidence>
<dbReference type="InParanoid" id="E3N1D2"/>
<evidence type="ECO:0008006" key="3">
    <source>
        <dbReference type="Google" id="ProtNLM"/>
    </source>
</evidence>
<proteinExistence type="predicted"/>
<organism evidence="2">
    <name type="scientific">Caenorhabditis remanei</name>
    <name type="common">Caenorhabditis vulgaris</name>
    <dbReference type="NCBI Taxonomy" id="31234"/>
    <lineage>
        <taxon>Eukaryota</taxon>
        <taxon>Metazoa</taxon>
        <taxon>Ecdysozoa</taxon>
        <taxon>Nematoda</taxon>
        <taxon>Chromadorea</taxon>
        <taxon>Rhabditida</taxon>
        <taxon>Rhabditina</taxon>
        <taxon>Rhabditomorpha</taxon>
        <taxon>Rhabditoidea</taxon>
        <taxon>Rhabditidae</taxon>
        <taxon>Peloderinae</taxon>
        <taxon>Caenorhabditis</taxon>
    </lineage>
</organism>
<dbReference type="HOGENOM" id="CLU_953896_0_0_1"/>
<accession>E3N1D2</accession>
<keyword evidence="2" id="KW-1185">Reference proteome</keyword>
<dbReference type="PANTHER" id="PTHR46068:SF1">
    <property type="entry name" value="TRANSPOSASE IS30-LIKE HTH DOMAIN-CONTAINING PROTEIN"/>
    <property type="match status" value="1"/>
</dbReference>
<gene>
    <name evidence="1" type="ORF">CRE_13630</name>
</gene>
<protein>
    <recommendedName>
        <fullName evidence="3">Paired domain-containing protein</fullName>
    </recommendedName>
</protein>
<dbReference type="PANTHER" id="PTHR46068">
    <property type="entry name" value="PROTEIN CBG27172"/>
    <property type="match status" value="1"/>
</dbReference>
<dbReference type="AlphaFoldDB" id="E3N1D2"/>
<reference evidence="1" key="1">
    <citation type="submission" date="2007-07" db="EMBL/GenBank/DDBJ databases">
        <title>PCAP assembly of the Caenorhabditis remanei genome.</title>
        <authorList>
            <consortium name="The Caenorhabditis remanei Sequencing Consortium"/>
            <person name="Wilson R.K."/>
        </authorList>
    </citation>
    <scope>NUCLEOTIDE SEQUENCE [LARGE SCALE GENOMIC DNA]</scope>
    <source>
        <strain evidence="1">PB4641</strain>
    </source>
</reference>
<evidence type="ECO:0000313" key="2">
    <source>
        <dbReference type="Proteomes" id="UP000008281"/>
    </source>
</evidence>
<dbReference type="EMBL" id="DS268508">
    <property type="protein sequence ID" value="EFO83292.1"/>
    <property type="molecule type" value="Genomic_DNA"/>
</dbReference>
<sequence length="292" mass="34015">MTLLYKTFIRPVLEYGTEVSSPYKKCNIRAIESIRNSFTRRILSRQNGRYLIPSDPDYLSANQRNAKYGLASLEQRRQTKDYKMILKMQLGKIDINTDDFFPTNTYLFRIFQIFLKVTTLYKSDLDSFISFSSSSRVMLASPPRPTIQALFKEGMKSANIEKRFDIPSASVRTMLVTFKRMEEKKKSGRPATGNTFRTRGIINRKISRNFDISINKIAMVLKINRGSVQTIVKRYFDLKSYKLCQRQFFSVQFQALQLEKLKSCFSICRSTLPVSRNPFKDICLKSVSFQVY</sequence>
<dbReference type="Proteomes" id="UP000008281">
    <property type="component" value="Unassembled WGS sequence"/>
</dbReference>